<proteinExistence type="predicted"/>
<evidence type="ECO:0000256" key="5">
    <source>
        <dbReference type="ARBA" id="ARBA00023014"/>
    </source>
</evidence>
<protein>
    <submittedName>
        <fullName evidence="7">Rieske (2Fe-2S) protein</fullName>
    </submittedName>
</protein>
<dbReference type="Proteomes" id="UP000715441">
    <property type="component" value="Unassembled WGS sequence"/>
</dbReference>
<feature type="domain" description="Rieske" evidence="6">
    <location>
        <begin position="4"/>
        <end position="101"/>
    </location>
</feature>
<dbReference type="Gene3D" id="2.102.10.10">
    <property type="entry name" value="Rieske [2Fe-2S] iron-sulphur domain"/>
    <property type="match status" value="1"/>
</dbReference>
<evidence type="ECO:0000259" key="6">
    <source>
        <dbReference type="PROSITE" id="PS51296"/>
    </source>
</evidence>
<keyword evidence="8" id="KW-1185">Reference proteome</keyword>
<keyword evidence="5" id="KW-0411">Iron-sulfur</keyword>
<dbReference type="EMBL" id="JAAXLS010000001">
    <property type="protein sequence ID" value="NKQ51545.1"/>
    <property type="molecule type" value="Genomic_DNA"/>
</dbReference>
<keyword evidence="3" id="KW-0560">Oxidoreductase</keyword>
<evidence type="ECO:0000256" key="2">
    <source>
        <dbReference type="ARBA" id="ARBA00022723"/>
    </source>
</evidence>
<accession>A0ABX1IZK0</accession>
<evidence type="ECO:0000256" key="4">
    <source>
        <dbReference type="ARBA" id="ARBA00023004"/>
    </source>
</evidence>
<dbReference type="PANTHER" id="PTHR21496">
    <property type="entry name" value="FERREDOXIN-RELATED"/>
    <property type="match status" value="1"/>
</dbReference>
<gene>
    <name evidence="7" type="ORF">HFP15_01470</name>
</gene>
<evidence type="ECO:0000313" key="8">
    <source>
        <dbReference type="Proteomes" id="UP000715441"/>
    </source>
</evidence>
<dbReference type="InterPro" id="IPR015881">
    <property type="entry name" value="ARHD_Rieske_2Fe_2S"/>
</dbReference>
<keyword evidence="2" id="KW-0479">Metal-binding</keyword>
<keyword evidence="4" id="KW-0408">Iron</keyword>
<organism evidence="7 8">
    <name type="scientific">Amycolatopsis acididurans</name>
    <dbReference type="NCBI Taxonomy" id="2724524"/>
    <lineage>
        <taxon>Bacteria</taxon>
        <taxon>Bacillati</taxon>
        <taxon>Actinomycetota</taxon>
        <taxon>Actinomycetes</taxon>
        <taxon>Pseudonocardiales</taxon>
        <taxon>Pseudonocardiaceae</taxon>
        <taxon>Amycolatopsis</taxon>
    </lineage>
</organism>
<dbReference type="Pfam" id="PF00355">
    <property type="entry name" value="Rieske"/>
    <property type="match status" value="1"/>
</dbReference>
<sequence length="103" mass="11644">MTVFDLGRADEVLAGGRARVTLGPDETPVLIVRTWRGVFAMRNSCPHRARPLDEATVRGRLVRCPFHGREYDLRGGRCRSAPREPGLRVYRAWIRGGRLFVAL</sequence>
<dbReference type="SUPFAM" id="SSF50022">
    <property type="entry name" value="ISP domain"/>
    <property type="match status" value="1"/>
</dbReference>
<keyword evidence="1" id="KW-0001">2Fe-2S</keyword>
<name>A0ABX1IZK0_9PSEU</name>
<dbReference type="CDD" id="cd03467">
    <property type="entry name" value="Rieske"/>
    <property type="match status" value="1"/>
</dbReference>
<evidence type="ECO:0000256" key="3">
    <source>
        <dbReference type="ARBA" id="ARBA00023002"/>
    </source>
</evidence>
<dbReference type="RefSeq" id="WP_168510535.1">
    <property type="nucleotide sequence ID" value="NZ_JAAXLS010000001.1"/>
</dbReference>
<dbReference type="InterPro" id="IPR017941">
    <property type="entry name" value="Rieske_2Fe-2S"/>
</dbReference>
<dbReference type="PROSITE" id="PS00570">
    <property type="entry name" value="RING_HYDROXYL_ALPHA"/>
    <property type="match status" value="1"/>
</dbReference>
<reference evidence="7 8" key="1">
    <citation type="submission" date="2020-04" db="EMBL/GenBank/DDBJ databases">
        <title>Novel species.</title>
        <authorList>
            <person name="Teo W.F.A."/>
            <person name="Lipun K."/>
            <person name="Srisuk N."/>
            <person name="Duangmal K."/>
        </authorList>
    </citation>
    <scope>NUCLEOTIDE SEQUENCE [LARGE SCALE GENOMIC DNA]</scope>
    <source>
        <strain evidence="7 8">K13G38</strain>
    </source>
</reference>
<dbReference type="InterPro" id="IPR036922">
    <property type="entry name" value="Rieske_2Fe-2S_sf"/>
</dbReference>
<comment type="caution">
    <text evidence="7">The sequence shown here is derived from an EMBL/GenBank/DDBJ whole genome shotgun (WGS) entry which is preliminary data.</text>
</comment>
<evidence type="ECO:0000313" key="7">
    <source>
        <dbReference type="EMBL" id="NKQ51545.1"/>
    </source>
</evidence>
<dbReference type="PROSITE" id="PS51296">
    <property type="entry name" value="RIESKE"/>
    <property type="match status" value="1"/>
</dbReference>
<evidence type="ECO:0000256" key="1">
    <source>
        <dbReference type="ARBA" id="ARBA00022714"/>
    </source>
</evidence>
<dbReference type="PANTHER" id="PTHR21496:SF23">
    <property type="entry name" value="3-PHENYLPROPIONATE_CINNAMIC ACID DIOXYGENASE FERREDOXIN SUBUNIT"/>
    <property type="match status" value="1"/>
</dbReference>